<dbReference type="PANTHER" id="PTHR21522:SF61">
    <property type="entry name" value="PROTON CHANNEL OTOPLC"/>
    <property type="match status" value="1"/>
</dbReference>
<comment type="subcellular location">
    <subcellularLocation>
        <location evidence="1">Cell membrane</location>
        <topology evidence="1">Multi-pass membrane protein</topology>
    </subcellularLocation>
</comment>
<dbReference type="AlphaFoldDB" id="A0A1D1VBB5"/>
<evidence type="ECO:0000256" key="5">
    <source>
        <dbReference type="ARBA" id="ARBA00022692"/>
    </source>
</evidence>
<organism evidence="11 12">
    <name type="scientific">Ramazzottius varieornatus</name>
    <name type="common">Water bear</name>
    <name type="synonym">Tardigrade</name>
    <dbReference type="NCBI Taxonomy" id="947166"/>
    <lineage>
        <taxon>Eukaryota</taxon>
        <taxon>Metazoa</taxon>
        <taxon>Ecdysozoa</taxon>
        <taxon>Tardigrada</taxon>
        <taxon>Eutardigrada</taxon>
        <taxon>Parachela</taxon>
        <taxon>Hypsibioidea</taxon>
        <taxon>Ramazzottiidae</taxon>
        <taxon>Ramazzottius</taxon>
    </lineage>
</organism>
<evidence type="ECO:0000313" key="11">
    <source>
        <dbReference type="EMBL" id="GAU98105.1"/>
    </source>
</evidence>
<comment type="similarity">
    <text evidence="2">Belongs to the otopetrin family.</text>
</comment>
<dbReference type="OrthoDB" id="6429739at2759"/>
<evidence type="ECO:0000256" key="6">
    <source>
        <dbReference type="ARBA" id="ARBA00022781"/>
    </source>
</evidence>
<dbReference type="GO" id="GO:0005886">
    <property type="term" value="C:plasma membrane"/>
    <property type="evidence" value="ECO:0007669"/>
    <property type="project" value="UniProtKB-SubCell"/>
</dbReference>
<sequence length="142" mass="16482">MSIFQSTLQTIYIFEASHRSIPRNSIHSGQKVPKPGRNALTFLCCWNISMWSMNIFKTLRSEANPIQRQFFGFYEWTIITHVTVPLQILYRFHSAASLFEIWKHAYKVDNSMCHCGHGLTFDPHGDARHGVKRTGALDHRDM</sequence>
<evidence type="ECO:0000256" key="2">
    <source>
        <dbReference type="ARBA" id="ARBA00006513"/>
    </source>
</evidence>
<keyword evidence="3" id="KW-0813">Transport</keyword>
<dbReference type="PANTHER" id="PTHR21522">
    <property type="entry name" value="PROTON CHANNEL OTOP"/>
    <property type="match status" value="1"/>
</dbReference>
<gene>
    <name evidence="11" type="primary">RvY_09291-1</name>
    <name evidence="11" type="synonym">RvY_09291.1</name>
    <name evidence="11" type="ORF">RvY_09291</name>
</gene>
<evidence type="ECO:0000256" key="10">
    <source>
        <dbReference type="ARBA" id="ARBA00023303"/>
    </source>
</evidence>
<reference evidence="11 12" key="1">
    <citation type="journal article" date="2016" name="Nat. Commun.">
        <title>Extremotolerant tardigrade genome and improved radiotolerance of human cultured cells by tardigrade-unique protein.</title>
        <authorList>
            <person name="Hashimoto T."/>
            <person name="Horikawa D.D."/>
            <person name="Saito Y."/>
            <person name="Kuwahara H."/>
            <person name="Kozuka-Hata H."/>
            <person name="Shin-I T."/>
            <person name="Minakuchi Y."/>
            <person name="Ohishi K."/>
            <person name="Motoyama A."/>
            <person name="Aizu T."/>
            <person name="Enomoto A."/>
            <person name="Kondo K."/>
            <person name="Tanaka S."/>
            <person name="Hara Y."/>
            <person name="Koshikawa S."/>
            <person name="Sagara H."/>
            <person name="Miura T."/>
            <person name="Yokobori S."/>
            <person name="Miyagawa K."/>
            <person name="Suzuki Y."/>
            <person name="Kubo T."/>
            <person name="Oyama M."/>
            <person name="Kohara Y."/>
            <person name="Fujiyama A."/>
            <person name="Arakawa K."/>
            <person name="Katayama T."/>
            <person name="Toyoda A."/>
            <person name="Kunieda T."/>
        </authorList>
    </citation>
    <scope>NUCLEOTIDE SEQUENCE [LARGE SCALE GENOMIC DNA]</scope>
    <source>
        <strain evidence="11 12">YOKOZUNA-1</strain>
    </source>
</reference>
<dbReference type="EMBL" id="BDGG01000004">
    <property type="protein sequence ID" value="GAU98105.1"/>
    <property type="molecule type" value="Genomic_DNA"/>
</dbReference>
<proteinExistence type="inferred from homology"/>
<keyword evidence="8" id="KW-0406">Ion transport</keyword>
<keyword evidence="6" id="KW-0375">Hydrogen ion transport</keyword>
<keyword evidence="12" id="KW-1185">Reference proteome</keyword>
<evidence type="ECO:0000313" key="12">
    <source>
        <dbReference type="Proteomes" id="UP000186922"/>
    </source>
</evidence>
<evidence type="ECO:0000256" key="1">
    <source>
        <dbReference type="ARBA" id="ARBA00004651"/>
    </source>
</evidence>
<comment type="caution">
    <text evidence="11">The sequence shown here is derived from an EMBL/GenBank/DDBJ whole genome shotgun (WGS) entry which is preliminary data.</text>
</comment>
<name>A0A1D1VBB5_RAMVA</name>
<evidence type="ECO:0000256" key="7">
    <source>
        <dbReference type="ARBA" id="ARBA00022989"/>
    </source>
</evidence>
<keyword evidence="10" id="KW-0407">Ion channel</keyword>
<evidence type="ECO:0000256" key="8">
    <source>
        <dbReference type="ARBA" id="ARBA00023065"/>
    </source>
</evidence>
<evidence type="ECO:0000256" key="9">
    <source>
        <dbReference type="ARBA" id="ARBA00023136"/>
    </source>
</evidence>
<keyword evidence="9" id="KW-0472">Membrane</keyword>
<evidence type="ECO:0000256" key="4">
    <source>
        <dbReference type="ARBA" id="ARBA00022475"/>
    </source>
</evidence>
<keyword evidence="4" id="KW-1003">Cell membrane</keyword>
<keyword evidence="5" id="KW-0812">Transmembrane</keyword>
<accession>A0A1D1VBB5</accession>
<dbReference type="GO" id="GO:0015252">
    <property type="term" value="F:proton channel activity"/>
    <property type="evidence" value="ECO:0007669"/>
    <property type="project" value="InterPro"/>
</dbReference>
<keyword evidence="7" id="KW-1133">Transmembrane helix</keyword>
<protein>
    <submittedName>
        <fullName evidence="11">Uncharacterized protein</fullName>
    </submittedName>
</protein>
<dbReference type="Pfam" id="PF03189">
    <property type="entry name" value="Otopetrin"/>
    <property type="match status" value="1"/>
</dbReference>
<dbReference type="InterPro" id="IPR004878">
    <property type="entry name" value="Otopetrin"/>
</dbReference>
<dbReference type="Proteomes" id="UP000186922">
    <property type="component" value="Unassembled WGS sequence"/>
</dbReference>
<evidence type="ECO:0000256" key="3">
    <source>
        <dbReference type="ARBA" id="ARBA00022448"/>
    </source>
</evidence>